<protein>
    <submittedName>
        <fullName evidence="1">Uncharacterized protein</fullName>
    </submittedName>
</protein>
<evidence type="ECO:0000313" key="1">
    <source>
        <dbReference type="EMBL" id="GMN49411.1"/>
    </source>
</evidence>
<accession>A0AA88AS36</accession>
<name>A0AA88AS36_FICCA</name>
<proteinExistence type="predicted"/>
<sequence>MTATVTRSKTATDKEIPKMIIEESRLKSLNSVKEARALLDNKVLERAKDKVDEAKNSLEGVKHVDDPKQVITTLMYDLEQLSDFMNSQEEYEEKGRPYAICLLRLPMNTSFMLKN</sequence>
<dbReference type="AlphaFoldDB" id="A0AA88AS36"/>
<organism evidence="1 2">
    <name type="scientific">Ficus carica</name>
    <name type="common">Common fig</name>
    <dbReference type="NCBI Taxonomy" id="3494"/>
    <lineage>
        <taxon>Eukaryota</taxon>
        <taxon>Viridiplantae</taxon>
        <taxon>Streptophyta</taxon>
        <taxon>Embryophyta</taxon>
        <taxon>Tracheophyta</taxon>
        <taxon>Spermatophyta</taxon>
        <taxon>Magnoliopsida</taxon>
        <taxon>eudicotyledons</taxon>
        <taxon>Gunneridae</taxon>
        <taxon>Pentapetalae</taxon>
        <taxon>rosids</taxon>
        <taxon>fabids</taxon>
        <taxon>Rosales</taxon>
        <taxon>Moraceae</taxon>
        <taxon>Ficeae</taxon>
        <taxon>Ficus</taxon>
    </lineage>
</organism>
<comment type="caution">
    <text evidence="1">The sequence shown here is derived from an EMBL/GenBank/DDBJ whole genome shotgun (WGS) entry which is preliminary data.</text>
</comment>
<keyword evidence="2" id="KW-1185">Reference proteome</keyword>
<dbReference type="Proteomes" id="UP001187192">
    <property type="component" value="Unassembled WGS sequence"/>
</dbReference>
<evidence type="ECO:0000313" key="2">
    <source>
        <dbReference type="Proteomes" id="UP001187192"/>
    </source>
</evidence>
<dbReference type="EMBL" id="BTGU01000030">
    <property type="protein sequence ID" value="GMN49411.1"/>
    <property type="molecule type" value="Genomic_DNA"/>
</dbReference>
<reference evidence="1" key="1">
    <citation type="submission" date="2023-07" db="EMBL/GenBank/DDBJ databases">
        <title>draft genome sequence of fig (Ficus carica).</title>
        <authorList>
            <person name="Takahashi T."/>
            <person name="Nishimura K."/>
        </authorList>
    </citation>
    <scope>NUCLEOTIDE SEQUENCE</scope>
</reference>
<gene>
    <name evidence="1" type="ORF">TIFTF001_018560</name>
</gene>